<feature type="transmembrane region" description="Helical" evidence="1">
    <location>
        <begin position="43"/>
        <end position="60"/>
    </location>
</feature>
<organism evidence="2 3">
    <name type="scientific">Nonomuraea wenchangensis</name>
    <dbReference type="NCBI Taxonomy" id="568860"/>
    <lineage>
        <taxon>Bacteria</taxon>
        <taxon>Bacillati</taxon>
        <taxon>Actinomycetota</taxon>
        <taxon>Actinomycetes</taxon>
        <taxon>Streptosporangiales</taxon>
        <taxon>Streptosporangiaceae</taxon>
        <taxon>Nonomuraea</taxon>
    </lineage>
</organism>
<dbReference type="STRING" id="568860.SAMN05421811_106466"/>
<keyword evidence="1" id="KW-1133">Transmembrane helix</keyword>
<evidence type="ECO:0000313" key="3">
    <source>
        <dbReference type="Proteomes" id="UP000199361"/>
    </source>
</evidence>
<reference evidence="2 3" key="1">
    <citation type="submission" date="2016-10" db="EMBL/GenBank/DDBJ databases">
        <authorList>
            <person name="de Groot N.N."/>
        </authorList>
    </citation>
    <scope>NUCLEOTIDE SEQUENCE [LARGE SCALE GENOMIC DNA]</scope>
    <source>
        <strain evidence="2 3">CGMCC 4.5598</strain>
    </source>
</reference>
<keyword evidence="3" id="KW-1185">Reference proteome</keyword>
<accession>A0A1I0K0E5</accession>
<dbReference type="EMBL" id="FOHX01000006">
    <property type="protein sequence ID" value="SEU16651.1"/>
    <property type="molecule type" value="Genomic_DNA"/>
</dbReference>
<evidence type="ECO:0000313" key="2">
    <source>
        <dbReference type="EMBL" id="SEU16651.1"/>
    </source>
</evidence>
<keyword evidence="1" id="KW-0472">Membrane</keyword>
<gene>
    <name evidence="2" type="ORF">SAMN05421811_106466</name>
</gene>
<proteinExistence type="predicted"/>
<evidence type="ECO:0000256" key="1">
    <source>
        <dbReference type="SAM" id="Phobius"/>
    </source>
</evidence>
<dbReference type="OrthoDB" id="8438314at2"/>
<feature type="transmembrane region" description="Helical" evidence="1">
    <location>
        <begin position="20"/>
        <end position="37"/>
    </location>
</feature>
<name>A0A1I0K0E5_9ACTN</name>
<keyword evidence="1" id="KW-0812">Transmembrane</keyword>
<protein>
    <submittedName>
        <fullName evidence="2">Uncharacterized protein</fullName>
    </submittedName>
</protein>
<dbReference type="RefSeq" id="WP_091083944.1">
    <property type="nucleotide sequence ID" value="NZ_FOHX01000006.1"/>
</dbReference>
<sequence>MSSFRRLRADLLTGKNLEIYLTALIALAVGVLGVFDVVDAKVVGAATLATLALVAVNALGPRHQVTDLEARVAELNRLVETRLAGDTFLGTERKGLAEQVGRARDLRLAGVTLSRTVRGHVEELRKALERGATVKVLLIDPSGGVPEEAARRSTIAGRGEVFEHRVTSTLHLLAGLSGAIEVRFMPFVPAFGVVLLDPADDDGVAYVELGTHSTAGRDPVFTVTRRRDHFWFEHFTAEFDRLWEVSRKWEPDQDG</sequence>
<dbReference type="AlphaFoldDB" id="A0A1I0K0E5"/>
<dbReference type="Proteomes" id="UP000199361">
    <property type="component" value="Unassembled WGS sequence"/>
</dbReference>